<accession>A0A1C9EG78</accession>
<dbReference type="EMBL" id="KX607102">
    <property type="protein sequence ID" value="AON96493.1"/>
    <property type="molecule type" value="Genomic_DNA"/>
</dbReference>
<sequence length="61" mass="6982">MLEGLFKNKKQEEADEGDQVLILDILDEERTMLPPGFEIVSTTQDGKIIAKDREGHLWVIK</sequence>
<proteinExistence type="predicted"/>
<reference evidence="1" key="1">
    <citation type="submission" date="2016-07" db="EMBL/GenBank/DDBJ databases">
        <authorList>
            <person name="Vestergaard G."/>
            <person name="Garrett R.A."/>
        </authorList>
    </citation>
    <scope>NUCLEOTIDE SEQUENCE [LARGE SCALE GENOMIC DNA]</scope>
    <source>
        <strain evidence="1">ATV.v1</strain>
    </source>
</reference>
<organism evidence="1">
    <name type="scientific">Acidianus two-tailed phage variant 1</name>
    <dbReference type="NCBI Taxonomy" id="1898550"/>
    <lineage>
        <taxon>Viruses</taxon>
        <taxon>Viruses incertae sedis</taxon>
        <taxon>Bicaudaviridae</taxon>
        <taxon>Bicaudavirus</taxon>
        <taxon>Acidianus two-tailed virus</taxon>
    </lineage>
</organism>
<dbReference type="Proteomes" id="UP000225139">
    <property type="component" value="Segment"/>
</dbReference>
<name>A0A1C9EG78_ATV</name>
<protein>
    <submittedName>
        <fullName evidence="1">Uncharacterized protein</fullName>
    </submittedName>
</protein>
<evidence type="ECO:0000313" key="1">
    <source>
        <dbReference type="EMBL" id="AON96493.1"/>
    </source>
</evidence>